<dbReference type="InterPro" id="IPR001356">
    <property type="entry name" value="HD"/>
</dbReference>
<feature type="DNA-binding region" description="Homeobox" evidence="1">
    <location>
        <begin position="45"/>
        <end position="93"/>
    </location>
</feature>
<keyword evidence="6" id="KW-1185">Reference proteome</keyword>
<keyword evidence="1 2" id="KW-0539">Nucleus</keyword>
<dbReference type="Pfam" id="PF00046">
    <property type="entry name" value="Homeodomain"/>
    <property type="match status" value="1"/>
</dbReference>
<keyword evidence="1 2" id="KW-0238">DNA-binding</keyword>
<dbReference type="CDD" id="cd00086">
    <property type="entry name" value="homeodomain"/>
    <property type="match status" value="1"/>
</dbReference>
<dbReference type="Proteomes" id="UP000007110">
    <property type="component" value="Unassembled WGS sequence"/>
</dbReference>
<dbReference type="InterPro" id="IPR009057">
    <property type="entry name" value="Homeodomain-like_sf"/>
</dbReference>
<dbReference type="GeneID" id="590448"/>
<evidence type="ECO:0000313" key="6">
    <source>
        <dbReference type="Proteomes" id="UP000007110"/>
    </source>
</evidence>
<evidence type="ECO:0000256" key="1">
    <source>
        <dbReference type="PROSITE-ProRule" id="PRU00108"/>
    </source>
</evidence>
<feature type="domain" description="Homeobox" evidence="4">
    <location>
        <begin position="43"/>
        <end position="92"/>
    </location>
</feature>
<organism evidence="5 6">
    <name type="scientific">Strongylocentrotus purpuratus</name>
    <name type="common">Purple sea urchin</name>
    <dbReference type="NCBI Taxonomy" id="7668"/>
    <lineage>
        <taxon>Eukaryota</taxon>
        <taxon>Metazoa</taxon>
        <taxon>Echinodermata</taxon>
        <taxon>Eleutherozoa</taxon>
        <taxon>Echinozoa</taxon>
        <taxon>Echinoidea</taxon>
        <taxon>Euechinoidea</taxon>
        <taxon>Echinacea</taxon>
        <taxon>Camarodonta</taxon>
        <taxon>Echinidea</taxon>
        <taxon>Strongylocentrotidae</taxon>
        <taxon>Strongylocentrotus</taxon>
    </lineage>
</organism>
<reference evidence="5" key="2">
    <citation type="submission" date="2021-01" db="UniProtKB">
        <authorList>
            <consortium name="EnsemblMetazoa"/>
        </authorList>
    </citation>
    <scope>IDENTIFICATION</scope>
</reference>
<protein>
    <recommendedName>
        <fullName evidence="4">Homeobox domain-containing protein</fullName>
    </recommendedName>
</protein>
<dbReference type="OMA" id="TERMPCH"/>
<dbReference type="Gene3D" id="1.10.10.60">
    <property type="entry name" value="Homeodomain-like"/>
    <property type="match status" value="1"/>
</dbReference>
<evidence type="ECO:0000256" key="3">
    <source>
        <dbReference type="SAM" id="MobiDB-lite"/>
    </source>
</evidence>
<proteinExistence type="predicted"/>
<dbReference type="GO" id="GO:0003677">
    <property type="term" value="F:DNA binding"/>
    <property type="evidence" value="ECO:0007669"/>
    <property type="project" value="UniProtKB-UniRule"/>
</dbReference>
<name>A0A7M7RH46_STRPU</name>
<dbReference type="AlphaFoldDB" id="A0A7M7RH46"/>
<comment type="subcellular location">
    <subcellularLocation>
        <location evidence="1 2">Nucleus</location>
    </subcellularLocation>
</comment>
<feature type="region of interest" description="Disordered" evidence="3">
    <location>
        <begin position="138"/>
        <end position="199"/>
    </location>
</feature>
<dbReference type="GO" id="GO:0005634">
    <property type="term" value="C:nucleus"/>
    <property type="evidence" value="ECO:0007669"/>
    <property type="project" value="UniProtKB-SubCell"/>
</dbReference>
<dbReference type="OrthoDB" id="6159439at2759"/>
<dbReference type="InParanoid" id="A0A7M7RH46"/>
<reference evidence="6" key="1">
    <citation type="submission" date="2015-02" db="EMBL/GenBank/DDBJ databases">
        <title>Genome sequencing for Strongylocentrotus purpuratus.</title>
        <authorList>
            <person name="Murali S."/>
            <person name="Liu Y."/>
            <person name="Vee V."/>
            <person name="English A."/>
            <person name="Wang M."/>
            <person name="Skinner E."/>
            <person name="Han Y."/>
            <person name="Muzny D.M."/>
            <person name="Worley K.C."/>
            <person name="Gibbs R.A."/>
        </authorList>
    </citation>
    <scope>NUCLEOTIDE SEQUENCE</scope>
</reference>
<dbReference type="EnsemblMetazoa" id="XM_790052">
    <property type="protein sequence ID" value="XP_795145"/>
    <property type="gene ID" value="LOC590448"/>
</dbReference>
<sequence>MHNSTSPRESLFEEFQLDQFLSNKTTDTTMTTLLPSSYSQPMKKQIEILEAEFIINSRPDITTRDRLAHTLKLSNLLIHVWFRNRRLRPSRSPPQKVVLQTSKVDMNDHPNDLAVSKKNADVRKSSCNVADHPIDLSISSKASRKRKSPCDIKDHERTHQPYEKPDIIPTSMTSSSYHPSDSGAIQHRASRDRPSGPISSLMSVDFLSRSSRIDRTPSRDVIHLFRTPVFYSSVAFPHVTYYRRYNDL</sequence>
<dbReference type="PROSITE" id="PS50071">
    <property type="entry name" value="HOMEOBOX_2"/>
    <property type="match status" value="1"/>
</dbReference>
<dbReference type="SMART" id="SM00389">
    <property type="entry name" value="HOX"/>
    <property type="match status" value="1"/>
</dbReference>
<dbReference type="SUPFAM" id="SSF46689">
    <property type="entry name" value="Homeodomain-like"/>
    <property type="match status" value="1"/>
</dbReference>
<feature type="compositionally biased region" description="Polar residues" evidence="3">
    <location>
        <begin position="170"/>
        <end position="179"/>
    </location>
</feature>
<evidence type="ECO:0000259" key="4">
    <source>
        <dbReference type="PROSITE" id="PS50071"/>
    </source>
</evidence>
<dbReference type="RefSeq" id="XP_795145.3">
    <property type="nucleotide sequence ID" value="XM_790052.4"/>
</dbReference>
<feature type="compositionally biased region" description="Basic and acidic residues" evidence="3">
    <location>
        <begin position="148"/>
        <end position="166"/>
    </location>
</feature>
<evidence type="ECO:0000313" key="5">
    <source>
        <dbReference type="EnsemblMetazoa" id="XP_795145"/>
    </source>
</evidence>
<evidence type="ECO:0000256" key="2">
    <source>
        <dbReference type="RuleBase" id="RU000682"/>
    </source>
</evidence>
<dbReference type="KEGG" id="spu:590448"/>
<keyword evidence="1 2" id="KW-0371">Homeobox</keyword>
<accession>A0A7M7RH46</accession>